<feature type="compositionally biased region" description="Basic and acidic residues" evidence="1">
    <location>
        <begin position="440"/>
        <end position="450"/>
    </location>
</feature>
<dbReference type="InParanoid" id="C1E4U5"/>
<feature type="compositionally biased region" description="Basic and acidic residues" evidence="1">
    <location>
        <begin position="302"/>
        <end position="324"/>
    </location>
</feature>
<feature type="compositionally biased region" description="Basic and acidic residues" evidence="1">
    <location>
        <begin position="132"/>
        <end position="144"/>
    </location>
</feature>
<feature type="compositionally biased region" description="Basic and acidic residues" evidence="1">
    <location>
        <begin position="177"/>
        <end position="186"/>
    </location>
</feature>
<reference evidence="2 3" key="1">
    <citation type="journal article" date="2009" name="Science">
        <title>Green evolution and dynamic adaptations revealed by genomes of the marine picoeukaryotes Micromonas.</title>
        <authorList>
            <person name="Worden A.Z."/>
            <person name="Lee J.H."/>
            <person name="Mock T."/>
            <person name="Rouze P."/>
            <person name="Simmons M.P."/>
            <person name="Aerts A.L."/>
            <person name="Allen A.E."/>
            <person name="Cuvelier M.L."/>
            <person name="Derelle E."/>
            <person name="Everett M.V."/>
            <person name="Foulon E."/>
            <person name="Grimwood J."/>
            <person name="Gundlach H."/>
            <person name="Henrissat B."/>
            <person name="Napoli C."/>
            <person name="McDonald S.M."/>
            <person name="Parker M.S."/>
            <person name="Rombauts S."/>
            <person name="Salamov A."/>
            <person name="Von Dassow P."/>
            <person name="Badger J.H."/>
            <person name="Coutinho P.M."/>
            <person name="Demir E."/>
            <person name="Dubchak I."/>
            <person name="Gentemann C."/>
            <person name="Eikrem W."/>
            <person name="Gready J.E."/>
            <person name="John U."/>
            <person name="Lanier W."/>
            <person name="Lindquist E.A."/>
            <person name="Lucas S."/>
            <person name="Mayer K.F."/>
            <person name="Moreau H."/>
            <person name="Not F."/>
            <person name="Otillar R."/>
            <person name="Panaud O."/>
            <person name="Pangilinan J."/>
            <person name="Paulsen I."/>
            <person name="Piegu B."/>
            <person name="Poliakov A."/>
            <person name="Robbens S."/>
            <person name="Schmutz J."/>
            <person name="Toulza E."/>
            <person name="Wyss T."/>
            <person name="Zelensky A."/>
            <person name="Zhou K."/>
            <person name="Armbrust E.V."/>
            <person name="Bhattacharya D."/>
            <person name="Goodenough U.W."/>
            <person name="Van de Peer Y."/>
            <person name="Grigoriev I.V."/>
        </authorList>
    </citation>
    <scope>NUCLEOTIDE SEQUENCE [LARGE SCALE GENOMIC DNA]</scope>
    <source>
        <strain evidence="3">RCC299 / NOUM17</strain>
    </source>
</reference>
<protein>
    <submittedName>
        <fullName evidence="2">Uncharacterized protein</fullName>
    </submittedName>
</protein>
<sequence>MAALESFPPGPSSTGPTWPAQMTRRLGESLFLLNNRRITSEEHASEVAQVLDRIVNSESHGAVSKILALDTLRDAGLIGDAQLAAQKSTVLARRAASAAMRGASAGAPETERETDEDDGSEETDPWAFMAPEESRLARRVDRARAETEAQRARIAEMYRRERADARGEGARLGAQRPDGERPPRMSDEDDAAEPDDDTAGDYEPDDRDRRLASAAESAARAAAAAADIETFAREMESKHRIAFVGAGGIGGTAPGEGDKEGGMSLGFGPWDDAFRYDVAFAYRPNVQAESAPGDGDGDGDGDGTRREGSGGDERSGLFEVDRALARARRPWVREGGADDEEEGEASGRVVDSPPSADSDVERVDEDAAATTPAEDEKEDEDVGQSQSRQKSTAALLRAASAKEMKTKPKRAGFFARMFGGGGKKEGAKAEGAAVASVPEETDRREPEPPRRTTHFEAKVTFVGAPPKAPLRLAFVLERRVDGAVRVIEATLPAGALVTRGETSHRLVTAGGAGEGTQLARYDAVRVIVSFDASGSASSKAKPASAHVDSVSLAAFVVEGDAGTRSGANTKPALDAAQKTQLATFAVNGKVRRGKGVDPGLGEVRVAAAATREESAEEWAERRTKPKSEDEVPRRYWYSKSRKTSTFKEPAKYHPVETEGTWARINSPA</sequence>
<feature type="compositionally biased region" description="Polar residues" evidence="1">
    <location>
        <begin position="383"/>
        <end position="392"/>
    </location>
</feature>
<feature type="region of interest" description="Disordered" evidence="1">
    <location>
        <begin position="158"/>
        <end position="214"/>
    </location>
</feature>
<feature type="region of interest" description="Disordered" evidence="1">
    <location>
        <begin position="421"/>
        <end position="450"/>
    </location>
</feature>
<accession>C1E4U5</accession>
<feature type="region of interest" description="Disordered" evidence="1">
    <location>
        <begin position="612"/>
        <end position="634"/>
    </location>
</feature>
<evidence type="ECO:0000256" key="1">
    <source>
        <dbReference type="SAM" id="MobiDB-lite"/>
    </source>
</evidence>
<dbReference type="KEGG" id="mis:MICPUN_58160"/>
<feature type="region of interest" description="Disordered" evidence="1">
    <location>
        <begin position="285"/>
        <end position="404"/>
    </location>
</feature>
<feature type="region of interest" description="Disordered" evidence="1">
    <location>
        <begin position="99"/>
        <end position="144"/>
    </location>
</feature>
<feature type="compositionally biased region" description="Basic and acidic residues" evidence="1">
    <location>
        <begin position="612"/>
        <end position="633"/>
    </location>
</feature>
<evidence type="ECO:0000313" key="3">
    <source>
        <dbReference type="Proteomes" id="UP000002009"/>
    </source>
</evidence>
<feature type="compositionally biased region" description="Basic and acidic residues" evidence="1">
    <location>
        <begin position="158"/>
        <end position="169"/>
    </location>
</feature>
<feature type="compositionally biased region" description="Acidic residues" evidence="1">
    <location>
        <begin position="112"/>
        <end position="124"/>
    </location>
</feature>
<keyword evidence="3" id="KW-1185">Reference proteome</keyword>
<feature type="compositionally biased region" description="Acidic residues" evidence="1">
    <location>
        <begin position="362"/>
        <end position="382"/>
    </location>
</feature>
<organism evidence="2 3">
    <name type="scientific">Micromonas commoda (strain RCC299 / NOUM17 / CCMP2709)</name>
    <name type="common">Picoplanktonic green alga</name>
    <dbReference type="NCBI Taxonomy" id="296587"/>
    <lineage>
        <taxon>Eukaryota</taxon>
        <taxon>Viridiplantae</taxon>
        <taxon>Chlorophyta</taxon>
        <taxon>Mamiellophyceae</taxon>
        <taxon>Mamiellales</taxon>
        <taxon>Mamiellaceae</taxon>
        <taxon>Micromonas</taxon>
    </lineage>
</organism>
<dbReference type="RefSeq" id="XP_002501922.1">
    <property type="nucleotide sequence ID" value="XM_002501876.1"/>
</dbReference>
<dbReference type="GeneID" id="8242809"/>
<name>C1E4U5_MICCC</name>
<dbReference type="Proteomes" id="UP000002009">
    <property type="component" value="Chromosome 4"/>
</dbReference>
<feature type="compositionally biased region" description="Acidic residues" evidence="1">
    <location>
        <begin position="187"/>
        <end position="205"/>
    </location>
</feature>
<feature type="region of interest" description="Disordered" evidence="1">
    <location>
        <begin position="1"/>
        <end position="21"/>
    </location>
</feature>
<dbReference type="AlphaFoldDB" id="C1E4U5"/>
<evidence type="ECO:0000313" key="2">
    <source>
        <dbReference type="EMBL" id="ACO63180.1"/>
    </source>
</evidence>
<proteinExistence type="predicted"/>
<dbReference type="EMBL" id="CP001325">
    <property type="protein sequence ID" value="ACO63180.1"/>
    <property type="molecule type" value="Genomic_DNA"/>
</dbReference>
<gene>
    <name evidence="2" type="ORF">MICPUN_58160</name>
</gene>